<sequence length="140" mass="15034">MFFRATRKDGNRLRSSSAGVARSGAAVTPPSNITVASDGQIAFTPTPPRIGRPASAPDISKEELEHVEQRLKIIKRSRASRKQNFAEAPNTTGADLPPAVTPPCLFYPVFNSNALPKHGQHVLEDMVGECLDVILFPGSA</sequence>
<gene>
    <name evidence="2" type="ORF">ADEAN_000070600</name>
</gene>
<evidence type="ECO:0000313" key="3">
    <source>
        <dbReference type="Proteomes" id="UP000515908"/>
    </source>
</evidence>
<protein>
    <submittedName>
        <fullName evidence="2">Uncharacterized protein</fullName>
    </submittedName>
</protein>
<feature type="region of interest" description="Disordered" evidence="1">
    <location>
        <begin position="1"/>
        <end position="59"/>
    </location>
</feature>
<evidence type="ECO:0000313" key="2">
    <source>
        <dbReference type="EMBL" id="CAD2213265.1"/>
    </source>
</evidence>
<feature type="compositionally biased region" description="Low complexity" evidence="1">
    <location>
        <begin position="14"/>
        <end position="27"/>
    </location>
</feature>
<dbReference type="AlphaFoldDB" id="A0A7G2C155"/>
<reference evidence="2 3" key="1">
    <citation type="submission" date="2020-08" db="EMBL/GenBank/DDBJ databases">
        <authorList>
            <person name="Newling K."/>
            <person name="Davey J."/>
            <person name="Forrester S."/>
        </authorList>
    </citation>
    <scope>NUCLEOTIDE SEQUENCE [LARGE SCALE GENOMIC DNA]</scope>
    <source>
        <strain evidence="3">Crithidia deanei Carvalho (ATCC PRA-265)</strain>
    </source>
</reference>
<proteinExistence type="predicted"/>
<keyword evidence="3" id="KW-1185">Reference proteome</keyword>
<accession>A0A7G2C155</accession>
<dbReference type="EMBL" id="LR877145">
    <property type="protein sequence ID" value="CAD2213265.1"/>
    <property type="molecule type" value="Genomic_DNA"/>
</dbReference>
<dbReference type="Proteomes" id="UP000515908">
    <property type="component" value="Chromosome 01"/>
</dbReference>
<feature type="compositionally biased region" description="Basic and acidic residues" evidence="1">
    <location>
        <begin position="1"/>
        <end position="12"/>
    </location>
</feature>
<dbReference type="VEuPathDB" id="TriTrypDB:ADEAN_000070600"/>
<evidence type="ECO:0000256" key="1">
    <source>
        <dbReference type="SAM" id="MobiDB-lite"/>
    </source>
</evidence>
<organism evidence="2 3">
    <name type="scientific">Angomonas deanei</name>
    <dbReference type="NCBI Taxonomy" id="59799"/>
    <lineage>
        <taxon>Eukaryota</taxon>
        <taxon>Discoba</taxon>
        <taxon>Euglenozoa</taxon>
        <taxon>Kinetoplastea</taxon>
        <taxon>Metakinetoplastina</taxon>
        <taxon>Trypanosomatida</taxon>
        <taxon>Trypanosomatidae</taxon>
        <taxon>Strigomonadinae</taxon>
        <taxon>Angomonas</taxon>
    </lineage>
</organism>
<name>A0A7G2C155_9TRYP</name>